<feature type="domain" description="Carbohydrate kinase PfkB" evidence="5">
    <location>
        <begin position="9"/>
        <end position="290"/>
    </location>
</feature>
<dbReference type="GO" id="GO:0005829">
    <property type="term" value="C:cytosol"/>
    <property type="evidence" value="ECO:0007669"/>
    <property type="project" value="TreeGrafter"/>
</dbReference>
<dbReference type="Pfam" id="PF00294">
    <property type="entry name" value="PfkB"/>
    <property type="match status" value="1"/>
</dbReference>
<dbReference type="SUPFAM" id="SSF53613">
    <property type="entry name" value="Ribokinase-like"/>
    <property type="match status" value="1"/>
</dbReference>
<name>A0A344PMB8_9RHOB</name>
<gene>
    <name evidence="6" type="ORF">DRW48_13290</name>
</gene>
<keyword evidence="2 4" id="KW-0808">Transferase</keyword>
<dbReference type="Proteomes" id="UP000252023">
    <property type="component" value="Chromosome"/>
</dbReference>
<evidence type="ECO:0000256" key="3">
    <source>
        <dbReference type="ARBA" id="ARBA00022777"/>
    </source>
</evidence>
<dbReference type="InterPro" id="IPR002173">
    <property type="entry name" value="Carboh/pur_kinase_PfkB_CS"/>
</dbReference>
<dbReference type="AlphaFoldDB" id="A0A344PMB8"/>
<dbReference type="InterPro" id="IPR002139">
    <property type="entry name" value="Ribo/fructo_kinase"/>
</dbReference>
<evidence type="ECO:0000313" key="7">
    <source>
        <dbReference type="Proteomes" id="UP000252023"/>
    </source>
</evidence>
<dbReference type="PRINTS" id="PR00990">
    <property type="entry name" value="RIBOKINASE"/>
</dbReference>
<dbReference type="InterPro" id="IPR029056">
    <property type="entry name" value="Ribokinase-like"/>
</dbReference>
<dbReference type="OrthoDB" id="63083at2"/>
<evidence type="ECO:0000256" key="4">
    <source>
        <dbReference type="RuleBase" id="RU003704"/>
    </source>
</evidence>
<proteinExistence type="inferred from homology"/>
<dbReference type="GO" id="GO:0016301">
    <property type="term" value="F:kinase activity"/>
    <property type="evidence" value="ECO:0007669"/>
    <property type="project" value="UniProtKB-KW"/>
</dbReference>
<dbReference type="KEGG" id="pars:DRW48_13290"/>
<comment type="similarity">
    <text evidence="1 4">Belongs to the carbohydrate kinase PfkB family.</text>
</comment>
<evidence type="ECO:0000313" key="6">
    <source>
        <dbReference type="EMBL" id="AXC50523.1"/>
    </source>
</evidence>
<dbReference type="InterPro" id="IPR011611">
    <property type="entry name" value="PfkB_dom"/>
</dbReference>
<dbReference type="PANTHER" id="PTHR10584:SF166">
    <property type="entry name" value="RIBOKINASE"/>
    <property type="match status" value="1"/>
</dbReference>
<evidence type="ECO:0000256" key="1">
    <source>
        <dbReference type="ARBA" id="ARBA00010688"/>
    </source>
</evidence>
<accession>A0A344PMB8</accession>
<organism evidence="6 7">
    <name type="scientific">Paracoccus suum</name>
    <dbReference type="NCBI Taxonomy" id="2259340"/>
    <lineage>
        <taxon>Bacteria</taxon>
        <taxon>Pseudomonadati</taxon>
        <taxon>Pseudomonadota</taxon>
        <taxon>Alphaproteobacteria</taxon>
        <taxon>Rhodobacterales</taxon>
        <taxon>Paracoccaceae</taxon>
        <taxon>Paracoccus</taxon>
    </lineage>
</organism>
<reference evidence="7" key="1">
    <citation type="submission" date="2018-07" db="EMBL/GenBank/DDBJ databases">
        <title>Genome sequencing of Paracoccus sp. SC2-6.</title>
        <authorList>
            <person name="Heo J."/>
            <person name="Kim S.-J."/>
            <person name="Kwon S.-W."/>
        </authorList>
    </citation>
    <scope>NUCLEOTIDE SEQUENCE [LARGE SCALE GENOMIC DNA]</scope>
    <source>
        <strain evidence="7">SC2-6</strain>
    </source>
</reference>
<keyword evidence="7" id="KW-1185">Reference proteome</keyword>
<dbReference type="Gene3D" id="3.40.1190.20">
    <property type="match status" value="1"/>
</dbReference>
<keyword evidence="3 4" id="KW-0418">Kinase</keyword>
<dbReference type="EMBL" id="CP030918">
    <property type="protein sequence ID" value="AXC50523.1"/>
    <property type="molecule type" value="Genomic_DNA"/>
</dbReference>
<protein>
    <submittedName>
        <fullName evidence="6">Ribokinase</fullName>
    </submittedName>
</protein>
<evidence type="ECO:0000259" key="5">
    <source>
        <dbReference type="Pfam" id="PF00294"/>
    </source>
</evidence>
<evidence type="ECO:0000256" key="2">
    <source>
        <dbReference type="ARBA" id="ARBA00022679"/>
    </source>
</evidence>
<dbReference type="PROSITE" id="PS00584">
    <property type="entry name" value="PFKB_KINASES_2"/>
    <property type="match status" value="1"/>
</dbReference>
<dbReference type="PANTHER" id="PTHR10584">
    <property type="entry name" value="SUGAR KINASE"/>
    <property type="match status" value="1"/>
</dbReference>
<dbReference type="GO" id="GO:0006796">
    <property type="term" value="P:phosphate-containing compound metabolic process"/>
    <property type="evidence" value="ECO:0007669"/>
    <property type="project" value="UniProtKB-ARBA"/>
</dbReference>
<sequence>MNCLTAPVVVVAGSLHYDIMVDAPDRPRKGETVAGLAWRPKFGGKGGNQAVAAAAAGATVRMWGAVGDDDFGRFLKGCLAAAKVDGGWVTVHPDQGSGMSVAVADSDGDYGAVIVSGANLHPDPASLADAALWQGAVALILQNEIPEDANVAAARTARSRGAFVVLNAAPFRPMSEAMAPLVDLLIVNAIEAEQGGGGAVETLHDAAAAAQRLARRFPRVVVTAGEQGVAGVERGSAPTTLPALPVPLVSTHGAGDTFVGALVAALARGTAFSNALDAANRAAAAHVSRPVSAALGDDVS</sequence>
<dbReference type="RefSeq" id="WP_114076840.1">
    <property type="nucleotide sequence ID" value="NZ_CP030918.1"/>
</dbReference>